<keyword evidence="3 6" id="KW-0812">Transmembrane</keyword>
<comment type="caution">
    <text evidence="8">The sequence shown here is derived from an EMBL/GenBank/DDBJ whole genome shotgun (WGS) entry which is preliminary data.</text>
</comment>
<comment type="similarity">
    <text evidence="2">Belongs to the GtrA family.</text>
</comment>
<dbReference type="AlphaFoldDB" id="A0A1R1QLV4"/>
<dbReference type="InterPro" id="IPR007267">
    <property type="entry name" value="GtrA_DPMS_TM"/>
</dbReference>
<proteinExistence type="inferred from homology"/>
<dbReference type="GO" id="GO:0005886">
    <property type="term" value="C:plasma membrane"/>
    <property type="evidence" value="ECO:0007669"/>
    <property type="project" value="TreeGrafter"/>
</dbReference>
<dbReference type="GO" id="GO:0000271">
    <property type="term" value="P:polysaccharide biosynthetic process"/>
    <property type="evidence" value="ECO:0007669"/>
    <property type="project" value="InterPro"/>
</dbReference>
<organism evidence="8 9">
    <name type="scientific">Bacillus swezeyi</name>
    <dbReference type="NCBI Taxonomy" id="1925020"/>
    <lineage>
        <taxon>Bacteria</taxon>
        <taxon>Bacillati</taxon>
        <taxon>Bacillota</taxon>
        <taxon>Bacilli</taxon>
        <taxon>Bacillales</taxon>
        <taxon>Bacillaceae</taxon>
        <taxon>Bacillus</taxon>
    </lineage>
</organism>
<reference evidence="8 9" key="1">
    <citation type="submission" date="2017-01" db="EMBL/GenBank/DDBJ databases">
        <title>Bacillus phylogenomics.</title>
        <authorList>
            <person name="Dunlap C."/>
        </authorList>
    </citation>
    <scope>NUCLEOTIDE SEQUENCE [LARGE SCALE GENOMIC DNA]</scope>
    <source>
        <strain evidence="8 9">NRRL B-41282</strain>
    </source>
</reference>
<dbReference type="Proteomes" id="UP000187367">
    <property type="component" value="Unassembled WGS sequence"/>
</dbReference>
<dbReference type="RefSeq" id="WP_076762444.1">
    <property type="nucleotide sequence ID" value="NZ_CP133085.1"/>
</dbReference>
<keyword evidence="5 6" id="KW-0472">Membrane</keyword>
<evidence type="ECO:0000256" key="6">
    <source>
        <dbReference type="SAM" id="Phobius"/>
    </source>
</evidence>
<evidence type="ECO:0000256" key="5">
    <source>
        <dbReference type="ARBA" id="ARBA00023136"/>
    </source>
</evidence>
<evidence type="ECO:0000313" key="8">
    <source>
        <dbReference type="EMBL" id="OMI05631.1"/>
    </source>
</evidence>
<dbReference type="GeneID" id="92788747"/>
<feature type="transmembrane region" description="Helical" evidence="6">
    <location>
        <begin position="77"/>
        <end position="99"/>
    </location>
</feature>
<gene>
    <name evidence="8" type="ORF">BW143_10750</name>
</gene>
<sequence>MEKLMRKMNLEFIRFAAVGVVNTLNYYAVYLLLHILLQMNYMVSHIAAFFVSLVISFFLNCYFTFKIKPTFSKFLQFPLTQLFNLAASSLFVYVFVNFLKMNSSAAPLASMFLTVPLTFLLTGKILKKDRGRV</sequence>
<dbReference type="Pfam" id="PF04138">
    <property type="entry name" value="GtrA_DPMS_TM"/>
    <property type="match status" value="1"/>
</dbReference>
<comment type="subcellular location">
    <subcellularLocation>
        <location evidence="1">Membrane</location>
        <topology evidence="1">Multi-pass membrane protein</topology>
    </subcellularLocation>
</comment>
<dbReference type="OrthoDB" id="2666802at2"/>
<keyword evidence="4 6" id="KW-1133">Transmembrane helix</keyword>
<evidence type="ECO:0000256" key="3">
    <source>
        <dbReference type="ARBA" id="ARBA00022692"/>
    </source>
</evidence>
<evidence type="ECO:0000256" key="2">
    <source>
        <dbReference type="ARBA" id="ARBA00009399"/>
    </source>
</evidence>
<dbReference type="PANTHER" id="PTHR38459">
    <property type="entry name" value="PROPHAGE BACTOPRENOL-LINKED GLUCOSE TRANSLOCASE HOMOLOG"/>
    <property type="match status" value="1"/>
</dbReference>
<dbReference type="InterPro" id="IPR051401">
    <property type="entry name" value="GtrA_CellWall_Glycosyl"/>
</dbReference>
<evidence type="ECO:0000256" key="4">
    <source>
        <dbReference type="ARBA" id="ARBA00022989"/>
    </source>
</evidence>
<accession>A0A1R1QLV4</accession>
<evidence type="ECO:0000256" key="1">
    <source>
        <dbReference type="ARBA" id="ARBA00004141"/>
    </source>
</evidence>
<accession>A0A1R1RQ09</accession>
<evidence type="ECO:0000313" key="9">
    <source>
        <dbReference type="Proteomes" id="UP000187367"/>
    </source>
</evidence>
<feature type="transmembrane region" description="Helical" evidence="6">
    <location>
        <begin position="12"/>
        <end position="37"/>
    </location>
</feature>
<keyword evidence="9" id="KW-1185">Reference proteome</keyword>
<dbReference type="PANTHER" id="PTHR38459:SF1">
    <property type="entry name" value="PROPHAGE BACTOPRENOL-LINKED GLUCOSE TRANSLOCASE HOMOLOG"/>
    <property type="match status" value="1"/>
</dbReference>
<feature type="domain" description="GtrA/DPMS transmembrane" evidence="7">
    <location>
        <begin position="14"/>
        <end position="122"/>
    </location>
</feature>
<evidence type="ECO:0000259" key="7">
    <source>
        <dbReference type="Pfam" id="PF04138"/>
    </source>
</evidence>
<feature type="transmembrane region" description="Helical" evidence="6">
    <location>
        <begin position="105"/>
        <end position="126"/>
    </location>
</feature>
<feature type="transmembrane region" description="Helical" evidence="6">
    <location>
        <begin position="43"/>
        <end position="65"/>
    </location>
</feature>
<name>A0A1R1QLV4_9BACI</name>
<dbReference type="EMBL" id="MTJL01000018">
    <property type="protein sequence ID" value="OMI05631.1"/>
    <property type="molecule type" value="Genomic_DNA"/>
</dbReference>
<protein>
    <submittedName>
        <fullName evidence="8">Polysaccharide biosynthesis protein</fullName>
    </submittedName>
</protein>